<dbReference type="GO" id="GO:0005975">
    <property type="term" value="P:carbohydrate metabolic process"/>
    <property type="evidence" value="ECO:0007669"/>
    <property type="project" value="UniProtKB-UniRule"/>
</dbReference>
<dbReference type="InterPro" id="IPR005900">
    <property type="entry name" value="6-phosphogluconolactonase_DevB"/>
</dbReference>
<evidence type="ECO:0000256" key="4">
    <source>
        <dbReference type="ARBA" id="ARBA00010662"/>
    </source>
</evidence>
<evidence type="ECO:0000256" key="3">
    <source>
        <dbReference type="ARBA" id="ARBA00004961"/>
    </source>
</evidence>
<dbReference type="STRING" id="395963.Bind_0456"/>
<dbReference type="eggNOG" id="COG0363">
    <property type="taxonomic scope" value="Bacteria"/>
</dbReference>
<evidence type="ECO:0000256" key="2">
    <source>
        <dbReference type="ARBA" id="ARBA00002681"/>
    </source>
</evidence>
<dbReference type="InterPro" id="IPR037171">
    <property type="entry name" value="NagB/RpiA_transferase-like"/>
</dbReference>
<evidence type="ECO:0000256" key="1">
    <source>
        <dbReference type="ARBA" id="ARBA00000832"/>
    </source>
</evidence>
<dbReference type="SUPFAM" id="SSF100950">
    <property type="entry name" value="NagB/RpiA/CoA transferase-like"/>
    <property type="match status" value="1"/>
</dbReference>
<keyword evidence="7" id="KW-0378">Hydrolase</keyword>
<dbReference type="InterPro" id="IPR039104">
    <property type="entry name" value="6PGL"/>
</dbReference>
<dbReference type="Pfam" id="PF01182">
    <property type="entry name" value="Glucosamine_iso"/>
    <property type="match status" value="1"/>
</dbReference>
<dbReference type="AlphaFoldDB" id="B2IE85"/>
<comment type="function">
    <text evidence="2 7">Hydrolysis of 6-phosphogluconolactone to 6-phosphogluconate.</text>
</comment>
<gene>
    <name evidence="7" type="primary">pgl</name>
    <name evidence="9" type="ordered locus">Bind_0456</name>
</gene>
<dbReference type="CDD" id="cd01400">
    <property type="entry name" value="6PGL"/>
    <property type="match status" value="1"/>
</dbReference>
<dbReference type="EC" id="3.1.1.31" evidence="5 7"/>
<dbReference type="KEGG" id="bid:Bind_0456"/>
<evidence type="ECO:0000313" key="9">
    <source>
        <dbReference type="EMBL" id="ACB94109.1"/>
    </source>
</evidence>
<accession>B2IE85</accession>
<dbReference type="NCBIfam" id="TIGR01198">
    <property type="entry name" value="pgl"/>
    <property type="match status" value="1"/>
</dbReference>
<dbReference type="HOGENOM" id="CLU_053947_2_0_5"/>
<proteinExistence type="inferred from homology"/>
<sequence length="241" mass="26346">MTPDPIIDVALNAEDLTERVALWIANCVALAGRPVSLCLSGGSTPKRLYALLGSEGFRAAIDWTQLHIFWGDERFVPYDHPDSNYKMTHEAWLAHVPIPRDQIHPIPTDAGSPQKAAALYAKTLQNFYGATQFDKDRPLFDINLLGIGEDGHTASLFPGTIALDEREAWVTAIEGAASHPRISLTYPALGSSRTIVFLAAGKAKQTILKRVLAHDQTLPAARIETHGRILLYTDKDAVAEA</sequence>
<dbReference type="EMBL" id="CP001016">
    <property type="protein sequence ID" value="ACB94109.1"/>
    <property type="molecule type" value="Genomic_DNA"/>
</dbReference>
<dbReference type="Proteomes" id="UP000001695">
    <property type="component" value="Chromosome"/>
</dbReference>
<organism evidence="9 10">
    <name type="scientific">Beijerinckia indica subsp. indica (strain ATCC 9039 / DSM 1715 / NCIMB 8712)</name>
    <dbReference type="NCBI Taxonomy" id="395963"/>
    <lineage>
        <taxon>Bacteria</taxon>
        <taxon>Pseudomonadati</taxon>
        <taxon>Pseudomonadota</taxon>
        <taxon>Alphaproteobacteria</taxon>
        <taxon>Hyphomicrobiales</taxon>
        <taxon>Beijerinckiaceae</taxon>
        <taxon>Beijerinckia</taxon>
    </lineage>
</organism>
<feature type="domain" description="Glucosamine/galactosamine-6-phosphate isomerase" evidence="8">
    <location>
        <begin position="13"/>
        <end position="229"/>
    </location>
</feature>
<protein>
    <recommendedName>
        <fullName evidence="6 7">6-phosphogluconolactonase</fullName>
        <shortName evidence="7">6PGL</shortName>
        <ecNumber evidence="5 7">3.1.1.31</ecNumber>
    </recommendedName>
</protein>
<evidence type="ECO:0000259" key="8">
    <source>
        <dbReference type="Pfam" id="PF01182"/>
    </source>
</evidence>
<dbReference type="RefSeq" id="WP_012383467.1">
    <property type="nucleotide sequence ID" value="NC_010581.1"/>
</dbReference>
<dbReference type="OrthoDB" id="9810967at2"/>
<dbReference type="GO" id="GO:0017057">
    <property type="term" value="F:6-phosphogluconolactonase activity"/>
    <property type="evidence" value="ECO:0007669"/>
    <property type="project" value="UniProtKB-UniRule"/>
</dbReference>
<reference evidence="10" key="1">
    <citation type="submission" date="2008-03" db="EMBL/GenBank/DDBJ databases">
        <title>Complete sequence of chromosome of Beijerinckia indica subsp. indica ATCC 9039.</title>
        <authorList>
            <consortium name="US DOE Joint Genome Institute"/>
            <person name="Copeland A."/>
            <person name="Lucas S."/>
            <person name="Lapidus A."/>
            <person name="Glavina del Rio T."/>
            <person name="Dalin E."/>
            <person name="Tice H."/>
            <person name="Bruce D."/>
            <person name="Goodwin L."/>
            <person name="Pitluck S."/>
            <person name="LaButti K."/>
            <person name="Schmutz J."/>
            <person name="Larimer F."/>
            <person name="Land M."/>
            <person name="Hauser L."/>
            <person name="Kyrpides N."/>
            <person name="Mikhailova N."/>
            <person name="Dunfield P.F."/>
            <person name="Dedysh S.N."/>
            <person name="Liesack W."/>
            <person name="Saw J.H."/>
            <person name="Alam M."/>
            <person name="Chen Y."/>
            <person name="Murrell J.C."/>
            <person name="Richardson P."/>
        </authorList>
    </citation>
    <scope>NUCLEOTIDE SEQUENCE [LARGE SCALE GENOMIC DNA]</scope>
    <source>
        <strain evidence="10">ATCC 9039 / DSM 1715 / NCIMB 8712</strain>
    </source>
</reference>
<comment type="pathway">
    <text evidence="3 7">Carbohydrate degradation; pentose phosphate pathway; D-ribulose 5-phosphate from D-glucose 6-phosphate (oxidative stage): step 2/3.</text>
</comment>
<keyword evidence="10" id="KW-1185">Reference proteome</keyword>
<evidence type="ECO:0000256" key="6">
    <source>
        <dbReference type="ARBA" id="ARBA00020337"/>
    </source>
</evidence>
<dbReference type="InterPro" id="IPR006148">
    <property type="entry name" value="Glc/Gal-6P_isomerase"/>
</dbReference>
<dbReference type="PANTHER" id="PTHR11054">
    <property type="entry name" value="6-PHOSPHOGLUCONOLACTONASE"/>
    <property type="match status" value="1"/>
</dbReference>
<evidence type="ECO:0000256" key="7">
    <source>
        <dbReference type="RuleBase" id="RU365095"/>
    </source>
</evidence>
<dbReference type="Gene3D" id="3.40.50.1360">
    <property type="match status" value="1"/>
</dbReference>
<comment type="similarity">
    <text evidence="4 7">Belongs to the glucosamine/galactosamine-6-phosphate isomerase family. 6-phosphogluconolactonase subfamily.</text>
</comment>
<dbReference type="GO" id="GO:0006098">
    <property type="term" value="P:pentose-phosphate shunt"/>
    <property type="evidence" value="ECO:0007669"/>
    <property type="project" value="UniProtKB-UniPathway"/>
</dbReference>
<evidence type="ECO:0000256" key="5">
    <source>
        <dbReference type="ARBA" id="ARBA00013198"/>
    </source>
</evidence>
<name>B2IE85_BEII9</name>
<dbReference type="PANTHER" id="PTHR11054:SF0">
    <property type="entry name" value="6-PHOSPHOGLUCONOLACTONASE"/>
    <property type="match status" value="1"/>
</dbReference>
<comment type="catalytic activity">
    <reaction evidence="1 7">
        <text>6-phospho-D-glucono-1,5-lactone + H2O = 6-phospho-D-gluconate + H(+)</text>
        <dbReference type="Rhea" id="RHEA:12556"/>
        <dbReference type="ChEBI" id="CHEBI:15377"/>
        <dbReference type="ChEBI" id="CHEBI:15378"/>
        <dbReference type="ChEBI" id="CHEBI:57955"/>
        <dbReference type="ChEBI" id="CHEBI:58759"/>
        <dbReference type="EC" id="3.1.1.31"/>
    </reaction>
</comment>
<dbReference type="UniPathway" id="UPA00115">
    <property type="reaction ID" value="UER00409"/>
</dbReference>
<evidence type="ECO:0000313" key="10">
    <source>
        <dbReference type="Proteomes" id="UP000001695"/>
    </source>
</evidence>
<reference evidence="9 10" key="2">
    <citation type="journal article" date="2010" name="J. Bacteriol.">
        <title>Complete genome sequence of Beijerinckia indica subsp. indica.</title>
        <authorList>
            <person name="Tamas I."/>
            <person name="Dedysh S.N."/>
            <person name="Liesack W."/>
            <person name="Stott M.B."/>
            <person name="Alam M."/>
            <person name="Murrell J.C."/>
            <person name="Dunfield P.F."/>
        </authorList>
    </citation>
    <scope>NUCLEOTIDE SEQUENCE [LARGE SCALE GENOMIC DNA]</scope>
    <source>
        <strain evidence="10">ATCC 9039 / DSM 1715 / NCIMB 8712</strain>
    </source>
</reference>